<evidence type="ECO:0000313" key="7">
    <source>
        <dbReference type="Proteomes" id="UP000235670"/>
    </source>
</evidence>
<comment type="caution">
    <text evidence="6">The sequence shown here is derived from an EMBL/GenBank/DDBJ whole genome shotgun (WGS) entry which is preliminary data.</text>
</comment>
<keyword evidence="5" id="KW-0460">Magnesium</keyword>
<dbReference type="PIRSF" id="PIRSF006806">
    <property type="entry name" value="FTHF_cligase"/>
    <property type="match status" value="1"/>
</dbReference>
<dbReference type="InterPro" id="IPR037171">
    <property type="entry name" value="NagB/RpiA_transferase-like"/>
</dbReference>
<dbReference type="GO" id="GO:0046872">
    <property type="term" value="F:metal ion binding"/>
    <property type="evidence" value="ECO:0007669"/>
    <property type="project" value="UniProtKB-KW"/>
</dbReference>
<dbReference type="RefSeq" id="WP_102190062.1">
    <property type="nucleotide sequence ID" value="NZ_PNGT01000007.1"/>
</dbReference>
<dbReference type="InterPro" id="IPR024185">
    <property type="entry name" value="FTHF_cligase-like_sf"/>
</dbReference>
<dbReference type="GO" id="GO:0035999">
    <property type="term" value="P:tetrahydrofolate interconversion"/>
    <property type="evidence" value="ECO:0007669"/>
    <property type="project" value="TreeGrafter"/>
</dbReference>
<dbReference type="PANTHER" id="PTHR23407">
    <property type="entry name" value="ATPASE INHIBITOR/5-FORMYLTETRAHYDROFOLATE CYCLO-LIGASE"/>
    <property type="match status" value="1"/>
</dbReference>
<evidence type="ECO:0000256" key="1">
    <source>
        <dbReference type="ARBA" id="ARBA00010638"/>
    </source>
</evidence>
<dbReference type="OrthoDB" id="9801938at2"/>
<dbReference type="GO" id="GO:0030272">
    <property type="term" value="F:5-formyltetrahydrofolate cyclo-ligase activity"/>
    <property type="evidence" value="ECO:0007669"/>
    <property type="project" value="UniProtKB-EC"/>
</dbReference>
<dbReference type="GO" id="GO:0009396">
    <property type="term" value="P:folic acid-containing compound biosynthetic process"/>
    <property type="evidence" value="ECO:0007669"/>
    <property type="project" value="TreeGrafter"/>
</dbReference>
<protein>
    <recommendedName>
        <fullName evidence="5">5-formyltetrahydrofolate cyclo-ligase</fullName>
        <ecNumber evidence="5">6.3.3.2</ecNumber>
    </recommendedName>
</protein>
<dbReference type="STRING" id="84135.GCA_001052115_00609"/>
<dbReference type="GO" id="GO:0005524">
    <property type="term" value="F:ATP binding"/>
    <property type="evidence" value="ECO:0007669"/>
    <property type="project" value="UniProtKB-KW"/>
</dbReference>
<dbReference type="SUPFAM" id="SSF100950">
    <property type="entry name" value="NagB/RpiA/CoA transferase-like"/>
    <property type="match status" value="1"/>
</dbReference>
<feature type="binding site" evidence="4">
    <location>
        <begin position="126"/>
        <end position="134"/>
    </location>
    <ligand>
        <name>ATP</name>
        <dbReference type="ChEBI" id="CHEBI:30616"/>
    </ligand>
</feature>
<dbReference type="NCBIfam" id="TIGR02727">
    <property type="entry name" value="MTHFS_bact"/>
    <property type="match status" value="1"/>
</dbReference>
<evidence type="ECO:0000256" key="5">
    <source>
        <dbReference type="RuleBase" id="RU361279"/>
    </source>
</evidence>
<dbReference type="Proteomes" id="UP000235670">
    <property type="component" value="Unassembled WGS sequence"/>
</dbReference>
<keyword evidence="2 4" id="KW-0547">Nucleotide-binding</keyword>
<proteinExistence type="inferred from homology"/>
<gene>
    <name evidence="6" type="ORF">CJ218_06680</name>
</gene>
<comment type="similarity">
    <text evidence="1 5">Belongs to the 5-formyltetrahydrofolate cyclo-ligase family.</text>
</comment>
<dbReference type="Pfam" id="PF01812">
    <property type="entry name" value="5-FTHF_cyc-lig"/>
    <property type="match status" value="1"/>
</dbReference>
<sequence length="180" mass="21032">MKKELRKKFIKERNTLPEEYRIEASNKIFSLLEELDLFNKAERIFVFVGFGSEITTEIFIKKHLANKQIYVPKIVNGDMKLVNITRWDSLKPGHFNVLEPESDDFYNGSVDLVITPSIVFNKQGYRLGYGKGYYDKYFSQNNYKVSIGLSYDQLLQDNIPTEEHDQKVDFIITEKGIIIC</sequence>
<accession>A0A2N6SDS0</accession>
<organism evidence="6 7">
    <name type="scientific">Gemella sanguinis</name>
    <dbReference type="NCBI Taxonomy" id="84135"/>
    <lineage>
        <taxon>Bacteria</taxon>
        <taxon>Bacillati</taxon>
        <taxon>Bacillota</taxon>
        <taxon>Bacilli</taxon>
        <taxon>Bacillales</taxon>
        <taxon>Gemellaceae</taxon>
        <taxon>Gemella</taxon>
    </lineage>
</organism>
<dbReference type="AlphaFoldDB" id="A0A2N6SDS0"/>
<evidence type="ECO:0000256" key="4">
    <source>
        <dbReference type="PIRSR" id="PIRSR006806-1"/>
    </source>
</evidence>
<feature type="binding site" evidence="4">
    <location>
        <position position="48"/>
    </location>
    <ligand>
        <name>substrate</name>
    </ligand>
</feature>
<feature type="binding site" evidence="4">
    <location>
        <position position="53"/>
    </location>
    <ligand>
        <name>substrate</name>
    </ligand>
</feature>
<dbReference type="PANTHER" id="PTHR23407:SF1">
    <property type="entry name" value="5-FORMYLTETRAHYDROFOLATE CYCLO-LIGASE"/>
    <property type="match status" value="1"/>
</dbReference>
<dbReference type="Gene3D" id="3.40.50.10420">
    <property type="entry name" value="NagB/RpiA/CoA transferase-like"/>
    <property type="match status" value="1"/>
</dbReference>
<name>A0A2N6SDS0_9BACL</name>
<comment type="cofactor">
    <cofactor evidence="5">
        <name>Mg(2+)</name>
        <dbReference type="ChEBI" id="CHEBI:18420"/>
    </cofactor>
</comment>
<reference evidence="6 7" key="1">
    <citation type="submission" date="2017-09" db="EMBL/GenBank/DDBJ databases">
        <title>Bacterial strain isolated from the female urinary microbiota.</title>
        <authorList>
            <person name="Thomas-White K."/>
            <person name="Kumar N."/>
            <person name="Forster S."/>
            <person name="Putonti C."/>
            <person name="Lawley T."/>
            <person name="Wolfe A.J."/>
        </authorList>
    </citation>
    <scope>NUCLEOTIDE SEQUENCE [LARGE SCALE GENOMIC DNA]</scope>
    <source>
        <strain evidence="6 7">UMB0186</strain>
    </source>
</reference>
<dbReference type="EMBL" id="PNGT01000007">
    <property type="protein sequence ID" value="PMC52080.1"/>
    <property type="molecule type" value="Genomic_DNA"/>
</dbReference>
<keyword evidence="3 4" id="KW-0067">ATP-binding</keyword>
<evidence type="ECO:0000256" key="3">
    <source>
        <dbReference type="ARBA" id="ARBA00022840"/>
    </source>
</evidence>
<evidence type="ECO:0000256" key="2">
    <source>
        <dbReference type="ARBA" id="ARBA00022741"/>
    </source>
</evidence>
<dbReference type="InterPro" id="IPR002698">
    <property type="entry name" value="FTHF_cligase"/>
</dbReference>
<dbReference type="EC" id="6.3.3.2" evidence="5"/>
<comment type="catalytic activity">
    <reaction evidence="5">
        <text>(6S)-5-formyl-5,6,7,8-tetrahydrofolate + ATP = (6R)-5,10-methenyltetrahydrofolate + ADP + phosphate</text>
        <dbReference type="Rhea" id="RHEA:10488"/>
        <dbReference type="ChEBI" id="CHEBI:30616"/>
        <dbReference type="ChEBI" id="CHEBI:43474"/>
        <dbReference type="ChEBI" id="CHEBI:57455"/>
        <dbReference type="ChEBI" id="CHEBI:57457"/>
        <dbReference type="ChEBI" id="CHEBI:456216"/>
        <dbReference type="EC" id="6.3.3.2"/>
    </reaction>
</comment>
<evidence type="ECO:0000313" key="6">
    <source>
        <dbReference type="EMBL" id="PMC52080.1"/>
    </source>
</evidence>
<feature type="binding site" evidence="4">
    <location>
        <begin position="2"/>
        <end position="6"/>
    </location>
    <ligand>
        <name>ATP</name>
        <dbReference type="ChEBI" id="CHEBI:30616"/>
    </ligand>
</feature>
<keyword evidence="5" id="KW-0479">Metal-binding</keyword>
<keyword evidence="6" id="KW-0436">Ligase</keyword>